<dbReference type="SMART" id="SM00181">
    <property type="entry name" value="EGF"/>
    <property type="match status" value="3"/>
</dbReference>
<feature type="disulfide bond" evidence="1">
    <location>
        <begin position="350"/>
        <end position="367"/>
    </location>
</feature>
<dbReference type="InterPro" id="IPR013783">
    <property type="entry name" value="Ig-like_fold"/>
</dbReference>
<dbReference type="Gene3D" id="2.60.40.10">
    <property type="entry name" value="Immunoglobulins"/>
    <property type="match status" value="2"/>
</dbReference>
<reference evidence="5 6" key="1">
    <citation type="submission" date="2024-08" db="EMBL/GenBank/DDBJ databases">
        <authorList>
            <person name="Cucini C."/>
            <person name="Frati F."/>
        </authorList>
    </citation>
    <scope>NUCLEOTIDE SEQUENCE [LARGE SCALE GENOMIC DNA]</scope>
</reference>
<feature type="chain" id="PRO_5046885692" description="Platelet endothelial aggregation receptor 1" evidence="2">
    <location>
        <begin position="26"/>
        <end position="546"/>
    </location>
</feature>
<organism evidence="5 6">
    <name type="scientific">Orchesella dallaii</name>
    <dbReference type="NCBI Taxonomy" id="48710"/>
    <lineage>
        <taxon>Eukaryota</taxon>
        <taxon>Metazoa</taxon>
        <taxon>Ecdysozoa</taxon>
        <taxon>Arthropoda</taxon>
        <taxon>Hexapoda</taxon>
        <taxon>Collembola</taxon>
        <taxon>Entomobryomorpha</taxon>
        <taxon>Entomobryoidea</taxon>
        <taxon>Orchesellidae</taxon>
        <taxon>Orchesellinae</taxon>
        <taxon>Orchesella</taxon>
    </lineage>
</organism>
<evidence type="ECO:0000313" key="6">
    <source>
        <dbReference type="Proteomes" id="UP001642540"/>
    </source>
</evidence>
<dbReference type="Pfam" id="PF00047">
    <property type="entry name" value="ig"/>
    <property type="match status" value="1"/>
</dbReference>
<evidence type="ECO:0000256" key="1">
    <source>
        <dbReference type="PROSITE-ProRule" id="PRU00076"/>
    </source>
</evidence>
<dbReference type="PANTHER" id="PTHR22963:SF39">
    <property type="entry name" value="DUMPY"/>
    <property type="match status" value="1"/>
</dbReference>
<name>A0ABP1QNP3_9HEXA</name>
<dbReference type="PROSITE" id="PS50835">
    <property type="entry name" value="IG_LIKE"/>
    <property type="match status" value="1"/>
</dbReference>
<feature type="domain" description="EGF-like" evidence="3">
    <location>
        <begin position="451"/>
        <end position="486"/>
    </location>
</feature>
<feature type="domain" description="Ig-like" evidence="4">
    <location>
        <begin position="68"/>
        <end position="145"/>
    </location>
</feature>
<dbReference type="PROSITE" id="PS01186">
    <property type="entry name" value="EGF_2"/>
    <property type="match status" value="1"/>
</dbReference>
<dbReference type="InterPro" id="IPR007110">
    <property type="entry name" value="Ig-like_dom"/>
</dbReference>
<keyword evidence="1" id="KW-1015">Disulfide bond</keyword>
<dbReference type="SUPFAM" id="SSF48726">
    <property type="entry name" value="Immunoglobulin"/>
    <property type="match status" value="1"/>
</dbReference>
<feature type="domain" description="EGF-like" evidence="3">
    <location>
        <begin position="342"/>
        <end position="382"/>
    </location>
</feature>
<dbReference type="SMART" id="SM00409">
    <property type="entry name" value="IG"/>
    <property type="match status" value="1"/>
</dbReference>
<keyword evidence="6" id="KW-1185">Reference proteome</keyword>
<evidence type="ECO:0000259" key="4">
    <source>
        <dbReference type="PROSITE" id="PS50835"/>
    </source>
</evidence>
<dbReference type="InterPro" id="IPR000742">
    <property type="entry name" value="EGF"/>
</dbReference>
<comment type="caution">
    <text evidence="1">Lacks conserved residue(s) required for the propagation of feature annotation.</text>
</comment>
<evidence type="ECO:0000256" key="2">
    <source>
        <dbReference type="SAM" id="SignalP"/>
    </source>
</evidence>
<feature type="domain" description="EGF-like" evidence="3">
    <location>
        <begin position="275"/>
        <end position="315"/>
    </location>
</feature>
<feature type="disulfide bond" evidence="1">
    <location>
        <begin position="284"/>
        <end position="301"/>
    </location>
</feature>
<dbReference type="EMBL" id="CAXLJM020000041">
    <property type="protein sequence ID" value="CAL8109618.1"/>
    <property type="molecule type" value="Genomic_DNA"/>
</dbReference>
<dbReference type="PANTHER" id="PTHR22963">
    <property type="entry name" value="ENDOGLIN-RELATED"/>
    <property type="match status" value="1"/>
</dbReference>
<dbReference type="InterPro" id="IPR003599">
    <property type="entry name" value="Ig_sub"/>
</dbReference>
<dbReference type="InterPro" id="IPR036179">
    <property type="entry name" value="Ig-like_dom_sf"/>
</dbReference>
<evidence type="ECO:0000259" key="3">
    <source>
        <dbReference type="PROSITE" id="PS50026"/>
    </source>
</evidence>
<gene>
    <name evidence="5" type="ORF">ODALV1_LOCUS13531</name>
</gene>
<keyword evidence="2" id="KW-0732">Signal</keyword>
<feature type="signal peptide" evidence="2">
    <location>
        <begin position="1"/>
        <end position="25"/>
    </location>
</feature>
<comment type="caution">
    <text evidence="5">The sequence shown here is derived from an EMBL/GenBank/DDBJ whole genome shotgun (WGS) entry which is preliminary data.</text>
</comment>
<sequence>MSSSSVLSLCLVCGTFLQFSSKVITLAEQIPPPSASIFLLESSSSIDNISPIKDVKDGSQAQPHPIHPNRFLLNDIVNTELEVQPGKKFELECLANIPVQWNYRGQGKPEFTTNVTTDVINRREVHKASLIIPSATEKDTGLYICGYTEFPEIYSTYHIFVPGTDIFVSETGRTVSYPTGIPSLTIPCPVSIKTAKVTLKKIFFDNSLRNVDPALVIFDPKKGFKLNVRDIRDPDGVYVCVGSHEGRFRLREFTVANQERNQSAVTFPDGLQNGVINPCASFACPSRSVCRVNLNTNLPFCACRPKTGSSVTNCTRLCKTTPECPKTEKCQFSKEKQLKMCVSICHDVHCAENAECYVDEQKGGPRCRCRRGFQGNGNYYCERIPIKSESTSYCTSTKCGPYSSCQTIEGKSQCGCKIGVSVGVWPDCRPSCTKDDDCELQDRCNSKGVCERVCNENMCAPKAECKVMQRRPQCLCPPGYTGKATEACYPSHYYYNSRGDFEQESEIPTESDDNVVTENITISGGSQEELNMTMPTDEYFSSSSTE</sequence>
<protein>
    <recommendedName>
        <fullName evidence="7">Platelet endothelial aggregation receptor 1</fullName>
    </recommendedName>
</protein>
<accession>A0ABP1QNP3</accession>
<evidence type="ECO:0008006" key="7">
    <source>
        <dbReference type="Google" id="ProtNLM"/>
    </source>
</evidence>
<dbReference type="InterPro" id="IPR013151">
    <property type="entry name" value="Immunoglobulin_dom"/>
</dbReference>
<dbReference type="Proteomes" id="UP001642540">
    <property type="component" value="Unassembled WGS sequence"/>
</dbReference>
<proteinExistence type="predicted"/>
<evidence type="ECO:0000313" key="5">
    <source>
        <dbReference type="EMBL" id="CAL8109618.1"/>
    </source>
</evidence>
<keyword evidence="1" id="KW-0245">EGF-like domain</keyword>
<dbReference type="PROSITE" id="PS50026">
    <property type="entry name" value="EGF_3"/>
    <property type="match status" value="3"/>
</dbReference>